<proteinExistence type="predicted"/>
<accession>Q3J883</accession>
<gene>
    <name evidence="1" type="ordered locus">Noc_2510</name>
</gene>
<dbReference type="AlphaFoldDB" id="Q3J883"/>
<evidence type="ECO:0000313" key="1">
    <source>
        <dbReference type="EMBL" id="ABA58963.1"/>
    </source>
</evidence>
<sequence length="99" mass="11152">MADFDFVSIKLHPPGEFALQWVPWVGYDLARKALGWVSPSTRITSPPTEGRSRSWQQKNIPRIVGETQVMLALALDAPFHFVLSLRTMASSIIRLKVSM</sequence>
<dbReference type="Proteomes" id="UP000006838">
    <property type="component" value="Chromosome"/>
</dbReference>
<dbReference type="InParanoid" id="Q3J883"/>
<reference evidence="2" key="1">
    <citation type="journal article" date="2006" name="Appl. Environ. Microbiol.">
        <title>Complete genome sequence of the marine, chemolithoautotrophic, ammonia-oxidizing bacterium Nitrosococcus oceani ATCC 19707.</title>
        <authorList>
            <person name="Klotz M.G."/>
            <person name="Arp D.J."/>
            <person name="Chain P.S.G."/>
            <person name="El-Sheikh A.F."/>
            <person name="Hauser L.J."/>
            <person name="Hommes N.G."/>
            <person name="Larimer F.W."/>
            <person name="Malfatti S.A."/>
            <person name="Norton J.M."/>
            <person name="Poret-Peterson A.T."/>
            <person name="Vergez L.M."/>
            <person name="Ward B.B."/>
        </authorList>
    </citation>
    <scope>NUCLEOTIDE SEQUENCE [LARGE SCALE GENOMIC DNA]</scope>
    <source>
        <strain evidence="2">ATCC 19707 / BCRC 17464 / NCIMB 11848 / C-107</strain>
    </source>
</reference>
<evidence type="ECO:0000313" key="2">
    <source>
        <dbReference type="Proteomes" id="UP000006838"/>
    </source>
</evidence>
<name>Q3J883_NITOC</name>
<dbReference type="KEGG" id="noc:Noc_2510"/>
<dbReference type="HOGENOM" id="CLU_166117_1_0_6"/>
<organism evidence="1 2">
    <name type="scientific">Nitrosococcus oceani (strain ATCC 19707 / BCRC 17464 / JCM 30415 / NCIMB 11848 / C-107)</name>
    <dbReference type="NCBI Taxonomy" id="323261"/>
    <lineage>
        <taxon>Bacteria</taxon>
        <taxon>Pseudomonadati</taxon>
        <taxon>Pseudomonadota</taxon>
        <taxon>Gammaproteobacteria</taxon>
        <taxon>Chromatiales</taxon>
        <taxon>Chromatiaceae</taxon>
        <taxon>Nitrosococcus</taxon>
    </lineage>
</organism>
<protein>
    <submittedName>
        <fullName evidence="1">Uncharacterized protein</fullName>
    </submittedName>
</protein>
<dbReference type="RefSeq" id="WP_011330987.1">
    <property type="nucleotide sequence ID" value="NC_007484.1"/>
</dbReference>
<keyword evidence="2" id="KW-1185">Reference proteome</keyword>
<dbReference type="EMBL" id="CP000127">
    <property type="protein sequence ID" value="ABA58963.1"/>
    <property type="molecule type" value="Genomic_DNA"/>
</dbReference>